<evidence type="ECO:0000313" key="8">
    <source>
        <dbReference type="Proteomes" id="UP000004259"/>
    </source>
</evidence>
<evidence type="ECO:0000313" key="7">
    <source>
        <dbReference type="EMBL" id="EGC02878.1"/>
    </source>
</evidence>
<accession>E9SCS6</accession>
<dbReference type="SUPFAM" id="SSF88659">
    <property type="entry name" value="Sigma3 and sigma4 domains of RNA polymerase sigma factors"/>
    <property type="match status" value="1"/>
</dbReference>
<dbReference type="eggNOG" id="COG1595">
    <property type="taxonomic scope" value="Bacteria"/>
</dbReference>
<organism evidence="7 8">
    <name type="scientific">Ruminococcus albus 8</name>
    <dbReference type="NCBI Taxonomy" id="246199"/>
    <lineage>
        <taxon>Bacteria</taxon>
        <taxon>Bacillati</taxon>
        <taxon>Bacillota</taxon>
        <taxon>Clostridia</taxon>
        <taxon>Eubacteriales</taxon>
        <taxon>Oscillospiraceae</taxon>
        <taxon>Ruminococcus</taxon>
    </lineage>
</organism>
<keyword evidence="8" id="KW-1185">Reference proteome</keyword>
<dbReference type="InterPro" id="IPR013324">
    <property type="entry name" value="RNA_pol_sigma_r3/r4-like"/>
</dbReference>
<dbReference type="InterPro" id="IPR013325">
    <property type="entry name" value="RNA_pol_sigma_r2"/>
</dbReference>
<proteinExistence type="inferred from homology"/>
<evidence type="ECO:0000259" key="5">
    <source>
        <dbReference type="Pfam" id="PF04542"/>
    </source>
</evidence>
<evidence type="ECO:0000256" key="1">
    <source>
        <dbReference type="ARBA" id="ARBA00010641"/>
    </source>
</evidence>
<dbReference type="PANTHER" id="PTHR43133:SF51">
    <property type="entry name" value="RNA POLYMERASE SIGMA FACTOR"/>
    <property type="match status" value="1"/>
</dbReference>
<keyword evidence="3" id="KW-0731">Sigma factor</keyword>
<dbReference type="SUPFAM" id="SSF88946">
    <property type="entry name" value="Sigma2 domain of RNA polymerase sigma factors"/>
    <property type="match status" value="1"/>
</dbReference>
<dbReference type="AlphaFoldDB" id="E9SCS6"/>
<keyword evidence="4" id="KW-0804">Transcription</keyword>
<feature type="domain" description="RNA polymerase sigma-70 region 2" evidence="5">
    <location>
        <begin position="9"/>
        <end position="77"/>
    </location>
</feature>
<dbReference type="NCBIfam" id="TIGR02937">
    <property type="entry name" value="sigma70-ECF"/>
    <property type="match status" value="1"/>
</dbReference>
<dbReference type="PANTHER" id="PTHR43133">
    <property type="entry name" value="RNA POLYMERASE ECF-TYPE SIGMA FACTO"/>
    <property type="match status" value="1"/>
</dbReference>
<keyword evidence="2" id="KW-0805">Transcription regulation</keyword>
<dbReference type="CDD" id="cd06171">
    <property type="entry name" value="Sigma70_r4"/>
    <property type="match status" value="1"/>
</dbReference>
<dbReference type="OrthoDB" id="2594372at2"/>
<dbReference type="InterPro" id="IPR036388">
    <property type="entry name" value="WH-like_DNA-bd_sf"/>
</dbReference>
<name>E9SCS6_RUMAL</name>
<dbReference type="RefSeq" id="WP_002849908.1">
    <property type="nucleotide sequence ID" value="NZ_ADKM02000085.1"/>
</dbReference>
<reference evidence="7 8" key="1">
    <citation type="submission" date="2011-02" db="EMBL/GenBank/DDBJ databases">
        <authorList>
            <person name="Nelson K.E."/>
            <person name="Sutton G."/>
            <person name="Torralba M."/>
            <person name="Durkin S."/>
            <person name="Harkins D."/>
            <person name="Montgomery R."/>
            <person name="Ziemer C."/>
            <person name="Klaassens E."/>
            <person name="Ocuiv P."/>
            <person name="Morrison M."/>
        </authorList>
    </citation>
    <scope>NUCLEOTIDE SEQUENCE [LARGE SCALE GENOMIC DNA]</scope>
    <source>
        <strain evidence="7 8">8</strain>
    </source>
</reference>
<dbReference type="Proteomes" id="UP000004259">
    <property type="component" value="Unassembled WGS sequence"/>
</dbReference>
<gene>
    <name evidence="7" type="ORF">CUS_6680</name>
</gene>
<sequence length="161" mass="18894">MLFSIDEVVDRYADHVYRAAYSYLGSQAEAEDVVSDVLMKYFSICEELDIKSAEHLKAWLLRTAINRCKDIVRSARWKRSAELTDTHRAEFCWSEKELDVKEALDSLDEKYRAVVCLYYYEEYKTDEIAKILSLPKGTVVSRLDRARKRLRVLLADYGEEF</sequence>
<dbReference type="Pfam" id="PF04542">
    <property type="entry name" value="Sigma70_r2"/>
    <property type="match status" value="1"/>
</dbReference>
<evidence type="ECO:0000259" key="6">
    <source>
        <dbReference type="Pfam" id="PF08281"/>
    </source>
</evidence>
<comment type="caution">
    <text evidence="7">The sequence shown here is derived from an EMBL/GenBank/DDBJ whole genome shotgun (WGS) entry which is preliminary data.</text>
</comment>
<feature type="domain" description="RNA polymerase sigma factor 70 region 4 type 2" evidence="6">
    <location>
        <begin position="99"/>
        <end position="150"/>
    </location>
</feature>
<dbReference type="InterPro" id="IPR014284">
    <property type="entry name" value="RNA_pol_sigma-70_dom"/>
</dbReference>
<dbReference type="STRING" id="246199.CUS_6680"/>
<comment type="similarity">
    <text evidence="1">Belongs to the sigma-70 factor family. ECF subfamily.</text>
</comment>
<dbReference type="GO" id="GO:0003677">
    <property type="term" value="F:DNA binding"/>
    <property type="evidence" value="ECO:0007669"/>
    <property type="project" value="InterPro"/>
</dbReference>
<protein>
    <submittedName>
        <fullName evidence="7">Sigma-70 region 2</fullName>
    </submittedName>
</protein>
<dbReference type="Gene3D" id="1.10.1740.10">
    <property type="match status" value="1"/>
</dbReference>
<dbReference type="GO" id="GO:0016987">
    <property type="term" value="F:sigma factor activity"/>
    <property type="evidence" value="ECO:0007669"/>
    <property type="project" value="UniProtKB-KW"/>
</dbReference>
<dbReference type="InterPro" id="IPR013249">
    <property type="entry name" value="RNA_pol_sigma70_r4_t2"/>
</dbReference>
<dbReference type="Gene3D" id="1.10.10.10">
    <property type="entry name" value="Winged helix-like DNA-binding domain superfamily/Winged helix DNA-binding domain"/>
    <property type="match status" value="1"/>
</dbReference>
<evidence type="ECO:0000256" key="2">
    <source>
        <dbReference type="ARBA" id="ARBA00023015"/>
    </source>
</evidence>
<evidence type="ECO:0000256" key="3">
    <source>
        <dbReference type="ARBA" id="ARBA00023082"/>
    </source>
</evidence>
<dbReference type="Pfam" id="PF08281">
    <property type="entry name" value="Sigma70_r4_2"/>
    <property type="match status" value="1"/>
</dbReference>
<dbReference type="InterPro" id="IPR039425">
    <property type="entry name" value="RNA_pol_sigma-70-like"/>
</dbReference>
<dbReference type="InterPro" id="IPR007627">
    <property type="entry name" value="RNA_pol_sigma70_r2"/>
</dbReference>
<dbReference type="EMBL" id="ADKM02000085">
    <property type="protein sequence ID" value="EGC02878.1"/>
    <property type="molecule type" value="Genomic_DNA"/>
</dbReference>
<dbReference type="GO" id="GO:0006352">
    <property type="term" value="P:DNA-templated transcription initiation"/>
    <property type="evidence" value="ECO:0007669"/>
    <property type="project" value="InterPro"/>
</dbReference>
<evidence type="ECO:0000256" key="4">
    <source>
        <dbReference type="ARBA" id="ARBA00023163"/>
    </source>
</evidence>